<proteinExistence type="predicted"/>
<organism evidence="1 2">
    <name type="scientific">Ophiocordyceps sinensis</name>
    <dbReference type="NCBI Taxonomy" id="72228"/>
    <lineage>
        <taxon>Eukaryota</taxon>
        <taxon>Fungi</taxon>
        <taxon>Dikarya</taxon>
        <taxon>Ascomycota</taxon>
        <taxon>Pezizomycotina</taxon>
        <taxon>Sordariomycetes</taxon>
        <taxon>Hypocreomycetidae</taxon>
        <taxon>Hypocreales</taxon>
        <taxon>Ophiocordycipitaceae</taxon>
        <taxon>Ophiocordyceps</taxon>
    </lineage>
</organism>
<protein>
    <submittedName>
        <fullName evidence="1">Uncharacterized protein</fullName>
    </submittedName>
</protein>
<reference evidence="1 2" key="1">
    <citation type="journal article" date="2020" name="Genome Biol. Evol.">
        <title>A new high-quality draft genome assembly of the Chinese cordyceps Ophiocordyceps sinensis.</title>
        <authorList>
            <person name="Shu R."/>
            <person name="Zhang J."/>
            <person name="Meng Q."/>
            <person name="Zhang H."/>
            <person name="Zhou G."/>
            <person name="Li M."/>
            <person name="Wu P."/>
            <person name="Zhao Y."/>
            <person name="Chen C."/>
            <person name="Qin Q."/>
        </authorList>
    </citation>
    <scope>NUCLEOTIDE SEQUENCE [LARGE SCALE GENOMIC DNA]</scope>
    <source>
        <strain evidence="1 2">IOZ07</strain>
    </source>
</reference>
<accession>A0A8H4PK76</accession>
<gene>
    <name evidence="1" type="ORF">G6O67_006197</name>
</gene>
<keyword evidence="2" id="KW-1185">Reference proteome</keyword>
<name>A0A8H4PK76_9HYPO</name>
<sequence length="355" mass="38102">MAPLEHGPALAQGKGIVPQHVRRAVCLDVVGVCPALPRHGVPVRGREHEDAGPDRIGRNWLRAGSAVAVDDDMGVGAAEPEAVDGAPPRLALRPRHRRRRYHDVAGLELQARVGIVKVELRRHHASLHGEHALDQPREARRRLRVPDLRLHGAAVERRPVRAGQCAGHGAHLGGVAGPGPGAVELDVLRVGGVEARHLVRGADQPLLGVAVGQDDAGRLRFVSRLPLSLPLPRVGTYSTVRVDARCPHHAADGISIAYSVVHMLEHHHAYPVTPCVAVGPRVKGEASAVRAEKAKLVEQTTVSSIYDEARPAHQRATRLVGLGVDGLACQVQRRQRARTSRVQGHRRAAQVAAPC</sequence>
<dbReference type="EMBL" id="JAAVMX010000007">
    <property type="protein sequence ID" value="KAF4506077.1"/>
    <property type="molecule type" value="Genomic_DNA"/>
</dbReference>
<comment type="caution">
    <text evidence="1">The sequence shown here is derived from an EMBL/GenBank/DDBJ whole genome shotgun (WGS) entry which is preliminary data.</text>
</comment>
<dbReference type="AlphaFoldDB" id="A0A8H4PK76"/>
<evidence type="ECO:0000313" key="2">
    <source>
        <dbReference type="Proteomes" id="UP000557566"/>
    </source>
</evidence>
<evidence type="ECO:0000313" key="1">
    <source>
        <dbReference type="EMBL" id="KAF4506077.1"/>
    </source>
</evidence>
<dbReference type="Proteomes" id="UP000557566">
    <property type="component" value="Unassembled WGS sequence"/>
</dbReference>